<organism evidence="1 2">
    <name type="scientific">Brassica cretica</name>
    <name type="common">Mustard</name>
    <dbReference type="NCBI Taxonomy" id="69181"/>
    <lineage>
        <taxon>Eukaryota</taxon>
        <taxon>Viridiplantae</taxon>
        <taxon>Streptophyta</taxon>
        <taxon>Embryophyta</taxon>
        <taxon>Tracheophyta</taxon>
        <taxon>Spermatophyta</taxon>
        <taxon>Magnoliopsida</taxon>
        <taxon>eudicotyledons</taxon>
        <taxon>Gunneridae</taxon>
        <taxon>Pentapetalae</taxon>
        <taxon>rosids</taxon>
        <taxon>malvids</taxon>
        <taxon>Brassicales</taxon>
        <taxon>Brassicaceae</taxon>
        <taxon>Brassiceae</taxon>
        <taxon>Brassica</taxon>
    </lineage>
</organism>
<evidence type="ECO:0000313" key="2">
    <source>
        <dbReference type="Proteomes" id="UP000712600"/>
    </source>
</evidence>
<dbReference type="Proteomes" id="UP000712600">
    <property type="component" value="Unassembled WGS sequence"/>
</dbReference>
<protein>
    <submittedName>
        <fullName evidence="1">Uncharacterized protein</fullName>
    </submittedName>
</protein>
<proteinExistence type="predicted"/>
<accession>A0A8S9MXC3</accession>
<evidence type="ECO:0000313" key="1">
    <source>
        <dbReference type="EMBL" id="KAF3487801.1"/>
    </source>
</evidence>
<comment type="caution">
    <text evidence="1">The sequence shown here is derived from an EMBL/GenBank/DDBJ whole genome shotgun (WGS) entry which is preliminary data.</text>
</comment>
<gene>
    <name evidence="1" type="ORF">F2Q69_00054953</name>
</gene>
<dbReference type="AlphaFoldDB" id="A0A8S9MXC3"/>
<name>A0A8S9MXC3_BRACR</name>
<reference evidence="1" key="1">
    <citation type="submission" date="2019-12" db="EMBL/GenBank/DDBJ databases">
        <title>Genome sequencing and annotation of Brassica cretica.</title>
        <authorList>
            <person name="Studholme D.J."/>
            <person name="Sarris P."/>
        </authorList>
    </citation>
    <scope>NUCLEOTIDE SEQUENCE</scope>
    <source>
        <strain evidence="1">PFS-109/04</strain>
        <tissue evidence="1">Leaf</tissue>
    </source>
</reference>
<dbReference type="EMBL" id="QGKX02002183">
    <property type="protein sequence ID" value="KAF3487801.1"/>
    <property type="molecule type" value="Genomic_DNA"/>
</dbReference>
<sequence length="83" mass="9141">MSVYNKVGASATRDVSEFPSSNNLRLLNLVESQLKITKMESCLIALSAKFALEKSSFCASRLGHLIYSLHGWFELSSSTLKPS</sequence>